<protein>
    <submittedName>
        <fullName evidence="1">Uncharacterized protein</fullName>
    </submittedName>
</protein>
<accession>K1Q0T2</accession>
<proteinExistence type="predicted"/>
<organism evidence="1">
    <name type="scientific">Magallana gigas</name>
    <name type="common">Pacific oyster</name>
    <name type="synonym">Crassostrea gigas</name>
    <dbReference type="NCBI Taxonomy" id="29159"/>
    <lineage>
        <taxon>Eukaryota</taxon>
        <taxon>Metazoa</taxon>
        <taxon>Spiralia</taxon>
        <taxon>Lophotrochozoa</taxon>
        <taxon>Mollusca</taxon>
        <taxon>Bivalvia</taxon>
        <taxon>Autobranchia</taxon>
        <taxon>Pteriomorphia</taxon>
        <taxon>Ostreida</taxon>
        <taxon>Ostreoidea</taxon>
        <taxon>Ostreidae</taxon>
        <taxon>Magallana</taxon>
    </lineage>
</organism>
<dbReference type="HOGENOM" id="CLU_2560504_0_0_1"/>
<name>K1Q0T2_MAGGI</name>
<evidence type="ECO:0000313" key="1">
    <source>
        <dbReference type="EMBL" id="EKC24954.1"/>
    </source>
</evidence>
<reference evidence="1" key="1">
    <citation type="journal article" date="2012" name="Nature">
        <title>The oyster genome reveals stress adaptation and complexity of shell formation.</title>
        <authorList>
            <person name="Zhang G."/>
            <person name="Fang X."/>
            <person name="Guo X."/>
            <person name="Li L."/>
            <person name="Luo R."/>
            <person name="Xu F."/>
            <person name="Yang P."/>
            <person name="Zhang L."/>
            <person name="Wang X."/>
            <person name="Qi H."/>
            <person name="Xiong Z."/>
            <person name="Que H."/>
            <person name="Xie Y."/>
            <person name="Holland P.W."/>
            <person name="Paps J."/>
            <person name="Zhu Y."/>
            <person name="Wu F."/>
            <person name="Chen Y."/>
            <person name="Wang J."/>
            <person name="Peng C."/>
            <person name="Meng J."/>
            <person name="Yang L."/>
            <person name="Liu J."/>
            <person name="Wen B."/>
            <person name="Zhang N."/>
            <person name="Huang Z."/>
            <person name="Zhu Q."/>
            <person name="Feng Y."/>
            <person name="Mount A."/>
            <person name="Hedgecock D."/>
            <person name="Xu Z."/>
            <person name="Liu Y."/>
            <person name="Domazet-Loso T."/>
            <person name="Du Y."/>
            <person name="Sun X."/>
            <person name="Zhang S."/>
            <person name="Liu B."/>
            <person name="Cheng P."/>
            <person name="Jiang X."/>
            <person name="Li J."/>
            <person name="Fan D."/>
            <person name="Wang W."/>
            <person name="Fu W."/>
            <person name="Wang T."/>
            <person name="Wang B."/>
            <person name="Zhang J."/>
            <person name="Peng Z."/>
            <person name="Li Y."/>
            <person name="Li N."/>
            <person name="Wang J."/>
            <person name="Chen M."/>
            <person name="He Y."/>
            <person name="Tan F."/>
            <person name="Song X."/>
            <person name="Zheng Q."/>
            <person name="Huang R."/>
            <person name="Yang H."/>
            <person name="Du X."/>
            <person name="Chen L."/>
            <person name="Yang M."/>
            <person name="Gaffney P.M."/>
            <person name="Wang S."/>
            <person name="Luo L."/>
            <person name="She Z."/>
            <person name="Ming Y."/>
            <person name="Huang W."/>
            <person name="Zhang S."/>
            <person name="Huang B."/>
            <person name="Zhang Y."/>
            <person name="Qu T."/>
            <person name="Ni P."/>
            <person name="Miao G."/>
            <person name="Wang J."/>
            <person name="Wang Q."/>
            <person name="Steinberg C.E."/>
            <person name="Wang H."/>
            <person name="Li N."/>
            <person name="Qian L."/>
            <person name="Zhang G."/>
            <person name="Li Y."/>
            <person name="Yang H."/>
            <person name="Liu X."/>
            <person name="Wang J."/>
            <person name="Yin Y."/>
            <person name="Wang J."/>
        </authorList>
    </citation>
    <scope>NUCLEOTIDE SEQUENCE [LARGE SCALE GENOMIC DNA]</scope>
    <source>
        <strain evidence="1">05x7-T-G4-1.051#20</strain>
    </source>
</reference>
<dbReference type="InParanoid" id="K1Q0T2"/>
<gene>
    <name evidence="1" type="ORF">CGI_10010939</name>
</gene>
<dbReference type="EMBL" id="JH816645">
    <property type="protein sequence ID" value="EKC24954.1"/>
    <property type="molecule type" value="Genomic_DNA"/>
</dbReference>
<dbReference type="AlphaFoldDB" id="K1Q0T2"/>
<sequence>MNNKRMVQLLTDNGVMATPGTLYRADIYGDDYITGRVLQTRDADFYTPQQQHTLIYSAVVKGTVAPRSSIRIFSDWELQTCS</sequence>